<organism evidence="3">
    <name type="scientific">Emiliania huxleyi</name>
    <name type="common">Coccolithophore</name>
    <name type="synonym">Pontosphaera huxleyi</name>
    <dbReference type="NCBI Taxonomy" id="2903"/>
    <lineage>
        <taxon>Eukaryota</taxon>
        <taxon>Haptista</taxon>
        <taxon>Haptophyta</taxon>
        <taxon>Prymnesiophyceae</taxon>
        <taxon>Isochrysidales</taxon>
        <taxon>Noelaerhabdaceae</taxon>
        <taxon>Emiliania</taxon>
    </lineage>
</organism>
<feature type="region of interest" description="Disordered" evidence="1">
    <location>
        <begin position="199"/>
        <end position="243"/>
    </location>
</feature>
<proteinExistence type="predicted"/>
<dbReference type="AlphaFoldDB" id="A0A6V2QZX9"/>
<feature type="compositionally biased region" description="Pro residues" evidence="1">
    <location>
        <begin position="217"/>
        <end position="243"/>
    </location>
</feature>
<dbReference type="EMBL" id="HBIR01022611">
    <property type="protein sequence ID" value="CAE0549155.1"/>
    <property type="molecule type" value="Transcribed_RNA"/>
</dbReference>
<gene>
    <name evidence="2" type="ORF">EHUX00137_LOCUS17281</name>
    <name evidence="3" type="ORF">EHUX00137_LOCUS17285</name>
</gene>
<evidence type="ECO:0000313" key="3">
    <source>
        <dbReference type="EMBL" id="CAE0549155.1"/>
    </source>
</evidence>
<dbReference type="EMBL" id="HBIR01022605">
    <property type="protein sequence ID" value="CAE0549151.1"/>
    <property type="molecule type" value="Transcribed_RNA"/>
</dbReference>
<feature type="region of interest" description="Disordered" evidence="1">
    <location>
        <begin position="49"/>
        <end position="74"/>
    </location>
</feature>
<sequence length="243" mass="26448">MAVLMCWDWKQQQWIDAGDLEVLSKPVTSAAAKVPAATGDVQVVGERSWEQKNAEGRKNAVTLEPDIPRKRSRRQSELLEECVAKARSKLDPAIDQRVKELLQDEGALEEWIGTNDHDELARRKAAARQKAAAEHPQLRGLDKAFDDFTAAVKARETVWDEYRAAKDREIAAEAAVNKELGALEPSTSCVKREPTAAAAALPTGMRPPGMSPDMPRLAPPPGMPPPGMPPLGMPPGMPPQGIV</sequence>
<evidence type="ECO:0000256" key="1">
    <source>
        <dbReference type="SAM" id="MobiDB-lite"/>
    </source>
</evidence>
<evidence type="ECO:0000313" key="2">
    <source>
        <dbReference type="EMBL" id="CAE0549151.1"/>
    </source>
</evidence>
<name>A0A6V2QZX9_EMIHU</name>
<feature type="compositionally biased region" description="Basic and acidic residues" evidence="1">
    <location>
        <begin position="49"/>
        <end position="58"/>
    </location>
</feature>
<accession>A0A6V2QZX9</accession>
<protein>
    <submittedName>
        <fullName evidence="3">Uncharacterized protein</fullName>
    </submittedName>
</protein>
<reference evidence="3" key="1">
    <citation type="submission" date="2021-01" db="EMBL/GenBank/DDBJ databases">
        <authorList>
            <person name="Corre E."/>
            <person name="Pelletier E."/>
            <person name="Niang G."/>
            <person name="Scheremetjew M."/>
            <person name="Finn R."/>
            <person name="Kale V."/>
            <person name="Holt S."/>
            <person name="Cochrane G."/>
            <person name="Meng A."/>
            <person name="Brown T."/>
            <person name="Cohen L."/>
        </authorList>
    </citation>
    <scope>NUCLEOTIDE SEQUENCE</scope>
    <source>
        <strain evidence="3">379</strain>
    </source>
</reference>